<evidence type="ECO:0000256" key="1">
    <source>
        <dbReference type="SAM" id="Phobius"/>
    </source>
</evidence>
<keyword evidence="1" id="KW-1133">Transmembrane helix</keyword>
<protein>
    <submittedName>
        <fullName evidence="2">ATP synthase F0 subunit 8</fullName>
    </submittedName>
</protein>
<evidence type="ECO:0000313" key="2">
    <source>
        <dbReference type="EMBL" id="AMJ16540.1"/>
    </source>
</evidence>
<proteinExistence type="predicted"/>
<gene>
    <name evidence="2" type="primary">ATP8</name>
</gene>
<dbReference type="AlphaFoldDB" id="A0A140CUR0"/>
<dbReference type="EMBL" id="KT266810">
    <property type="protein sequence ID" value="AMJ16540.1"/>
    <property type="molecule type" value="Genomic_DNA"/>
</dbReference>
<sequence length="54" mass="6247">MPQLDIVYTLMIYLWAWLILVLITLKIKTFTLATKPTTLPPFKTKSTALPLPWT</sequence>
<name>A0A140CUR0_9SAUR</name>
<dbReference type="RefSeq" id="YP_009236604.1">
    <property type="nucleotide sequence ID" value="NC_029494.1"/>
</dbReference>
<keyword evidence="1" id="KW-0812">Transmembrane</keyword>
<feature type="transmembrane region" description="Helical" evidence="1">
    <location>
        <begin position="6"/>
        <end position="25"/>
    </location>
</feature>
<keyword evidence="2" id="KW-0496">Mitochondrion</keyword>
<organism evidence="2">
    <name type="scientific">Trimeresurus sichuanensis</name>
    <name type="common">Sichuan pitviper</name>
    <dbReference type="NCBI Taxonomy" id="1048828"/>
    <lineage>
        <taxon>Eukaryota</taxon>
        <taxon>Metazoa</taxon>
        <taxon>Chordata</taxon>
        <taxon>Craniata</taxon>
        <taxon>Vertebrata</taxon>
        <taxon>Euteleostomi</taxon>
        <taxon>Lepidosauria</taxon>
        <taxon>Squamata</taxon>
        <taxon>Bifurcata</taxon>
        <taxon>Unidentata</taxon>
        <taxon>Episquamata</taxon>
        <taxon>Toxicofera</taxon>
        <taxon>Serpentes</taxon>
        <taxon>Colubroidea</taxon>
        <taxon>Viperidae</taxon>
        <taxon>Crotalinae</taxon>
        <taxon>Trimeresurus</taxon>
    </lineage>
</organism>
<reference evidence="2" key="1">
    <citation type="journal article" date="2015" name="Mitochondrial DNA">
        <title>Complete mitochondrial genome of Sinovipera sichuanensis (Reptilia: Squamata: Viperidae).</title>
        <authorList>
            <person name="Zhu F."/>
            <person name="Liu Q."/>
            <person name="Zhong G."/>
            <person name="Xiao R."/>
            <person name="Fang M."/>
            <person name="Guo P."/>
        </authorList>
    </citation>
    <scope>NUCLEOTIDE SEQUENCE</scope>
</reference>
<geneLocation type="mitochondrion" evidence="2"/>
<keyword evidence="1" id="KW-0472">Membrane</keyword>
<accession>A0A140CUR0</accession>